<proteinExistence type="predicted"/>
<gene>
    <name evidence="1" type="ORF">LSP04_02550</name>
    <name evidence="2" type="ORF">VC81_09775</name>
</gene>
<evidence type="ECO:0000313" key="3">
    <source>
        <dbReference type="Proteomes" id="UP000033491"/>
    </source>
</evidence>
<evidence type="ECO:0000313" key="2">
    <source>
        <dbReference type="EMBL" id="KJW12175.1"/>
    </source>
</evidence>
<keyword evidence="4" id="KW-1185">Reference proteome</keyword>
<evidence type="ECO:0000313" key="1">
    <source>
        <dbReference type="EMBL" id="GEO65836.1"/>
    </source>
</evidence>
<reference evidence="2 3" key="1">
    <citation type="submission" date="2015-03" db="EMBL/GenBank/DDBJ databases">
        <authorList>
            <person name="Zheng J."/>
            <person name="Ganezle M."/>
        </authorList>
    </citation>
    <scope>NUCLEOTIDE SEQUENCE [LARGE SCALE GENOMIC DNA]</scope>
    <source>
        <strain evidence="2 3">LP38</strain>
    </source>
</reference>
<organism evidence="2 3">
    <name type="scientific">Levilactobacillus spicheri</name>
    <dbReference type="NCBI Taxonomy" id="216463"/>
    <lineage>
        <taxon>Bacteria</taxon>
        <taxon>Bacillati</taxon>
        <taxon>Bacillota</taxon>
        <taxon>Bacilli</taxon>
        <taxon>Lactobacillales</taxon>
        <taxon>Lactobacillaceae</taxon>
        <taxon>Levilactobacillus</taxon>
    </lineage>
</organism>
<protein>
    <recommendedName>
        <fullName evidence="5">HTH marR-type domain-containing protein</fullName>
    </recommendedName>
</protein>
<accession>A0A0F3RQI5</accession>
<dbReference type="RefSeq" id="WP_045807896.1">
    <property type="nucleotide sequence ID" value="NZ_BJZI01000003.1"/>
</dbReference>
<evidence type="ECO:0000313" key="4">
    <source>
        <dbReference type="Proteomes" id="UP000321691"/>
    </source>
</evidence>
<dbReference type="OrthoDB" id="2321613at2"/>
<dbReference type="EMBL" id="BJZI01000003">
    <property type="protein sequence ID" value="GEO65836.1"/>
    <property type="molecule type" value="Genomic_DNA"/>
</dbReference>
<reference evidence="1 4" key="2">
    <citation type="submission" date="2019-07" db="EMBL/GenBank/DDBJ databases">
        <title>Whole genome shotgun sequence of Lactobacillus spicheri NBRC 107155.</title>
        <authorList>
            <person name="Hosoyama A."/>
            <person name="Uohara A."/>
            <person name="Ohji S."/>
            <person name="Ichikawa N."/>
        </authorList>
    </citation>
    <scope>NUCLEOTIDE SEQUENCE [LARGE SCALE GENOMIC DNA]</scope>
    <source>
        <strain evidence="1 4">NBRC 107155</strain>
    </source>
</reference>
<dbReference type="PATRIC" id="fig|216463.3.peg.1212"/>
<comment type="caution">
    <text evidence="2">The sequence shown here is derived from an EMBL/GenBank/DDBJ whole genome shotgun (WGS) entry which is preliminary data.</text>
</comment>
<dbReference type="EMBL" id="JZCR01000021">
    <property type="protein sequence ID" value="KJW12175.1"/>
    <property type="molecule type" value="Genomic_DNA"/>
</dbReference>
<evidence type="ECO:0008006" key="5">
    <source>
        <dbReference type="Google" id="ProtNLM"/>
    </source>
</evidence>
<name>A0A0F3RQI5_9LACO</name>
<dbReference type="Proteomes" id="UP000033491">
    <property type="component" value="Unassembled WGS sequence"/>
</dbReference>
<sequence length="94" mass="10498">MLGFVLGKDGNLHAFFEAFKHYGEQLTDGEYALLRELVHLTREPGSTVNMAQKLAISSDELATQLTSLKAYGLIDYWTKPQSSDDARLPALIIR</sequence>
<dbReference type="Proteomes" id="UP000321691">
    <property type="component" value="Unassembled WGS sequence"/>
</dbReference>
<dbReference type="AlphaFoldDB" id="A0A0F3RQI5"/>